<organism evidence="8 9">
    <name type="scientific">Deinococcus irradiatisoli</name>
    <dbReference type="NCBI Taxonomy" id="2202254"/>
    <lineage>
        <taxon>Bacteria</taxon>
        <taxon>Thermotogati</taxon>
        <taxon>Deinococcota</taxon>
        <taxon>Deinococci</taxon>
        <taxon>Deinococcales</taxon>
        <taxon>Deinococcaceae</taxon>
        <taxon>Deinococcus</taxon>
    </lineage>
</organism>
<dbReference type="GO" id="GO:0046656">
    <property type="term" value="P:folic acid biosynthetic process"/>
    <property type="evidence" value="ECO:0007669"/>
    <property type="project" value="UniProtKB-UniRule"/>
</dbReference>
<dbReference type="Gene3D" id="3.30.1130.10">
    <property type="match status" value="1"/>
</dbReference>
<reference evidence="8 9" key="1">
    <citation type="submission" date="2018-05" db="EMBL/GenBank/DDBJ databases">
        <title>Complete Genome Sequence of Deinococcus sp. strain 17bor-2.</title>
        <authorList>
            <person name="Srinivasan S."/>
        </authorList>
    </citation>
    <scope>NUCLEOTIDE SEQUENCE [LARGE SCALE GENOMIC DNA]</scope>
    <source>
        <strain evidence="8 9">17bor-2</strain>
    </source>
</reference>
<dbReference type="PANTHER" id="PTHR42844">
    <property type="entry name" value="DIHYDRONEOPTERIN ALDOLASE 1-RELATED"/>
    <property type="match status" value="1"/>
</dbReference>
<evidence type="ECO:0000256" key="6">
    <source>
        <dbReference type="RuleBase" id="RU362079"/>
    </source>
</evidence>
<accession>A0A2Z3JIH9</accession>
<dbReference type="EC" id="4.1.2.25" evidence="6"/>
<dbReference type="InterPro" id="IPR043133">
    <property type="entry name" value="GTP-CH-I_C/QueF"/>
</dbReference>
<dbReference type="PANTHER" id="PTHR42844:SF1">
    <property type="entry name" value="DIHYDRONEOPTERIN ALDOLASE 1-RELATED"/>
    <property type="match status" value="1"/>
</dbReference>
<keyword evidence="9" id="KW-1185">Reference proteome</keyword>
<dbReference type="SMART" id="SM00905">
    <property type="entry name" value="FolB"/>
    <property type="match status" value="1"/>
</dbReference>
<dbReference type="OrthoDB" id="9803748at2"/>
<dbReference type="EMBL" id="CP029494">
    <property type="protein sequence ID" value="AWN23411.1"/>
    <property type="molecule type" value="Genomic_DNA"/>
</dbReference>
<evidence type="ECO:0000256" key="3">
    <source>
        <dbReference type="ARBA" id="ARBA00005708"/>
    </source>
</evidence>
<dbReference type="AlphaFoldDB" id="A0A2Z3JIH9"/>
<dbReference type="InterPro" id="IPR006157">
    <property type="entry name" value="FolB_dom"/>
</dbReference>
<dbReference type="NCBIfam" id="TIGR00525">
    <property type="entry name" value="folB"/>
    <property type="match status" value="1"/>
</dbReference>
<gene>
    <name evidence="8" type="primary">folB</name>
    <name evidence="8" type="ORF">DKM44_09355</name>
</gene>
<dbReference type="GO" id="GO:0005737">
    <property type="term" value="C:cytoplasm"/>
    <property type="evidence" value="ECO:0007669"/>
    <property type="project" value="TreeGrafter"/>
</dbReference>
<dbReference type="InterPro" id="IPR006156">
    <property type="entry name" value="Dihydroneopterin_aldolase"/>
</dbReference>
<proteinExistence type="inferred from homology"/>
<evidence type="ECO:0000256" key="5">
    <source>
        <dbReference type="ARBA" id="ARBA00023239"/>
    </source>
</evidence>
<dbReference type="Pfam" id="PF02152">
    <property type="entry name" value="FolB"/>
    <property type="match status" value="1"/>
</dbReference>
<dbReference type="SUPFAM" id="SSF55620">
    <property type="entry name" value="Tetrahydrobiopterin biosynthesis enzymes-like"/>
    <property type="match status" value="1"/>
</dbReference>
<dbReference type="GO" id="GO:0004150">
    <property type="term" value="F:dihydroneopterin aldolase activity"/>
    <property type="evidence" value="ECO:0007669"/>
    <property type="project" value="UniProtKB-UniRule"/>
</dbReference>
<dbReference type="NCBIfam" id="TIGR00526">
    <property type="entry name" value="folB_dom"/>
    <property type="match status" value="1"/>
</dbReference>
<protein>
    <recommendedName>
        <fullName evidence="6">7,8-dihydroneopterin aldolase</fullName>
        <ecNumber evidence="6">4.1.2.25</ecNumber>
    </recommendedName>
</protein>
<comment type="pathway">
    <text evidence="2 6">Cofactor biosynthesis; tetrahydrofolate biosynthesis; 2-amino-4-hydroxy-6-hydroxymethyl-7,8-dihydropteridine diphosphate from 7,8-dihydroneopterin triphosphate: step 3/4.</text>
</comment>
<dbReference type="GO" id="GO:0046654">
    <property type="term" value="P:tetrahydrofolate biosynthetic process"/>
    <property type="evidence" value="ECO:0007669"/>
    <property type="project" value="UniProtKB-UniRule"/>
</dbReference>
<evidence type="ECO:0000256" key="4">
    <source>
        <dbReference type="ARBA" id="ARBA00022909"/>
    </source>
</evidence>
<evidence type="ECO:0000313" key="9">
    <source>
        <dbReference type="Proteomes" id="UP000245368"/>
    </source>
</evidence>
<dbReference type="Proteomes" id="UP000245368">
    <property type="component" value="Chromosome"/>
</dbReference>
<dbReference type="CDD" id="cd00534">
    <property type="entry name" value="DHNA_DHNTPE"/>
    <property type="match status" value="1"/>
</dbReference>
<comment type="similarity">
    <text evidence="3 6">Belongs to the DHNA family.</text>
</comment>
<dbReference type="KEGG" id="dez:DKM44_09355"/>
<evidence type="ECO:0000313" key="8">
    <source>
        <dbReference type="EMBL" id="AWN23411.1"/>
    </source>
</evidence>
<evidence type="ECO:0000259" key="7">
    <source>
        <dbReference type="SMART" id="SM00905"/>
    </source>
</evidence>
<dbReference type="UniPathway" id="UPA00077">
    <property type="reaction ID" value="UER00154"/>
</dbReference>
<name>A0A2Z3JIH9_9DEIO</name>
<dbReference type="RefSeq" id="WP_109827139.1">
    <property type="nucleotide sequence ID" value="NZ_CP029494.1"/>
</dbReference>
<sequence length="123" mass="13489">MASAGTGRVVLSGLAFHGRHGVYQEESVFGARFVVDAELYYEFADIADELPQAVNYAAVYDLISGIVTGERWQLLEALAGRLARAVLAEQPRLSAVTVRVHKPHAPLPGVFEDVFAELHLTRR</sequence>
<feature type="domain" description="Dihydroneopterin aldolase/epimerase" evidence="7">
    <location>
        <begin position="9"/>
        <end position="120"/>
    </location>
</feature>
<evidence type="ECO:0000256" key="2">
    <source>
        <dbReference type="ARBA" id="ARBA00005013"/>
    </source>
</evidence>
<comment type="catalytic activity">
    <reaction evidence="1 6">
        <text>7,8-dihydroneopterin = 6-hydroxymethyl-7,8-dihydropterin + glycolaldehyde</text>
        <dbReference type="Rhea" id="RHEA:10540"/>
        <dbReference type="ChEBI" id="CHEBI:17001"/>
        <dbReference type="ChEBI" id="CHEBI:17071"/>
        <dbReference type="ChEBI" id="CHEBI:44841"/>
        <dbReference type="EC" id="4.1.2.25"/>
    </reaction>
</comment>
<comment type="function">
    <text evidence="6">Catalyzes the conversion of 7,8-dihydroneopterin to 6-hydroxymethyl-7,8-dihydropterin.</text>
</comment>
<keyword evidence="5 6" id="KW-0456">Lyase</keyword>
<keyword evidence="4 6" id="KW-0289">Folate biosynthesis</keyword>
<evidence type="ECO:0000256" key="1">
    <source>
        <dbReference type="ARBA" id="ARBA00001353"/>
    </source>
</evidence>